<dbReference type="GO" id="GO:0000156">
    <property type="term" value="F:phosphorelay response regulator activity"/>
    <property type="evidence" value="ECO:0007669"/>
    <property type="project" value="TreeGrafter"/>
</dbReference>
<evidence type="ECO:0000256" key="10">
    <source>
        <dbReference type="ARBA" id="ARBA00023136"/>
    </source>
</evidence>
<dbReference type="SUPFAM" id="SSF55785">
    <property type="entry name" value="PYP-like sensor domain (PAS domain)"/>
    <property type="match status" value="1"/>
</dbReference>
<evidence type="ECO:0000259" key="13">
    <source>
        <dbReference type="PROSITE" id="PS50885"/>
    </source>
</evidence>
<keyword evidence="6" id="KW-0547">Nucleotide-binding</keyword>
<keyword evidence="5" id="KW-0808">Transferase</keyword>
<feature type="transmembrane region" description="Helical" evidence="11">
    <location>
        <begin position="14"/>
        <end position="37"/>
    </location>
</feature>
<comment type="subcellular location">
    <subcellularLocation>
        <location evidence="2">Membrane</location>
    </subcellularLocation>
</comment>
<gene>
    <name evidence="14" type="ORF">HMP0721_0800</name>
</gene>
<dbReference type="Proteomes" id="UP000004754">
    <property type="component" value="Unassembled WGS sequence"/>
</dbReference>
<dbReference type="CDD" id="cd00082">
    <property type="entry name" value="HisKA"/>
    <property type="match status" value="1"/>
</dbReference>
<evidence type="ECO:0000313" key="14">
    <source>
        <dbReference type="EMBL" id="EFV02034.1"/>
    </source>
</evidence>
<dbReference type="STRING" id="887929.HMP0721_0800"/>
<dbReference type="SMART" id="SM00387">
    <property type="entry name" value="HATPase_c"/>
    <property type="match status" value="1"/>
</dbReference>
<dbReference type="InterPro" id="IPR003594">
    <property type="entry name" value="HATPase_dom"/>
</dbReference>
<keyword evidence="4" id="KW-0597">Phosphoprotein</keyword>
<organism evidence="14 15">
    <name type="scientific">Pseudoramibacter alactolyticus ATCC 23263</name>
    <dbReference type="NCBI Taxonomy" id="887929"/>
    <lineage>
        <taxon>Bacteria</taxon>
        <taxon>Bacillati</taxon>
        <taxon>Bacillota</taxon>
        <taxon>Clostridia</taxon>
        <taxon>Eubacteriales</taxon>
        <taxon>Eubacteriaceae</taxon>
        <taxon>Pseudoramibacter</taxon>
    </lineage>
</organism>
<dbReference type="SUPFAM" id="SSF47384">
    <property type="entry name" value="Homodimeric domain of signal transducing histidine kinase"/>
    <property type="match status" value="1"/>
</dbReference>
<evidence type="ECO:0000256" key="7">
    <source>
        <dbReference type="ARBA" id="ARBA00022777"/>
    </source>
</evidence>
<dbReference type="InterPro" id="IPR035965">
    <property type="entry name" value="PAS-like_dom_sf"/>
</dbReference>
<feature type="domain" description="HAMP" evidence="13">
    <location>
        <begin position="200"/>
        <end position="252"/>
    </location>
</feature>
<dbReference type="EC" id="2.7.13.3" evidence="3"/>
<dbReference type="Gene3D" id="1.10.287.130">
    <property type="match status" value="1"/>
</dbReference>
<dbReference type="Gene3D" id="6.10.340.10">
    <property type="match status" value="1"/>
</dbReference>
<evidence type="ECO:0000256" key="8">
    <source>
        <dbReference type="ARBA" id="ARBA00022840"/>
    </source>
</evidence>
<evidence type="ECO:0000256" key="11">
    <source>
        <dbReference type="SAM" id="Phobius"/>
    </source>
</evidence>
<proteinExistence type="predicted"/>
<sequence>MRQSYRNRMVFYNLFAYLSIFSIILIVLIQGILFIGLSRRIVRAEQMHRDTILFIRQEKGYGHLDAQDLRAAYQQNASAWAKSLSQLENTNTDIFLWSRNRELLGTASQHNQDFNNRIQPISAKLKTIRQSSFYYHSRGDKPYLLYISPLKVNGHFLGYLGIYFSLNALNAMLMQIIQLYLLAASLSLFILLAIIFRLSKYLIVPITDLTQIAHKMTKGEYNVQISYGRKDEIGQLAQVFNQMATNTAHVIRQLDMERQRLASVLAAFDDGVLALDRDGTIITSNAYIKKYFNVANPKTIYDFQFQSFLRDIFDQLRNGKNHISEEIDCDDRSLLIIGSPIGGAGVEENYLLIIRNATATKQFHEDQRKFISSVSHELRTPLTTIIGYTDMLTRRHIVDGQILENSLNTINHEGNRLLRLVDDLLNANRLDLREFDVRRTNLDLHNLLSDVINQMHIKAEPRGIAITYKSDDHLPEILGDYDRLAQLFINILHNAIKYSNDGDIIDVVSTVDSNYLVTSIRDYGIGMSDNEVQKIFDAFYRVDEDRSRSNGEGGAGLGLYLVKQIAEKHHGRIQIESKLGEGTNVMVLLPYIGAYKQEENPHAPQ</sequence>
<accession>E6MFN9</accession>
<dbReference type="InterPro" id="IPR003661">
    <property type="entry name" value="HisK_dim/P_dom"/>
</dbReference>
<dbReference type="Gene3D" id="3.30.450.20">
    <property type="entry name" value="PAS domain"/>
    <property type="match status" value="1"/>
</dbReference>
<keyword evidence="11" id="KW-1133">Transmembrane helix</keyword>
<evidence type="ECO:0000256" key="3">
    <source>
        <dbReference type="ARBA" id="ARBA00012438"/>
    </source>
</evidence>
<dbReference type="CDD" id="cd06225">
    <property type="entry name" value="HAMP"/>
    <property type="match status" value="1"/>
</dbReference>
<keyword evidence="10 11" id="KW-0472">Membrane</keyword>
<dbReference type="FunFam" id="1.10.287.130:FF:000001">
    <property type="entry name" value="Two-component sensor histidine kinase"/>
    <property type="match status" value="1"/>
</dbReference>
<feature type="domain" description="Histidine kinase" evidence="12">
    <location>
        <begin position="373"/>
        <end position="593"/>
    </location>
</feature>
<dbReference type="CDD" id="cd00075">
    <property type="entry name" value="HATPase"/>
    <property type="match status" value="1"/>
</dbReference>
<keyword evidence="9" id="KW-0902">Two-component regulatory system</keyword>
<dbReference type="Pfam" id="PF00512">
    <property type="entry name" value="HisKA"/>
    <property type="match status" value="1"/>
</dbReference>
<evidence type="ECO:0000256" key="1">
    <source>
        <dbReference type="ARBA" id="ARBA00000085"/>
    </source>
</evidence>
<keyword evidence="7 14" id="KW-0418">Kinase</keyword>
<dbReference type="HOGENOM" id="CLU_000445_89_2_9"/>
<dbReference type="Gene3D" id="3.30.565.10">
    <property type="entry name" value="Histidine kinase-like ATPase, C-terminal domain"/>
    <property type="match status" value="1"/>
</dbReference>
<dbReference type="SMART" id="SM00304">
    <property type="entry name" value="HAMP"/>
    <property type="match status" value="1"/>
</dbReference>
<comment type="catalytic activity">
    <reaction evidence="1">
        <text>ATP + protein L-histidine = ADP + protein N-phospho-L-histidine.</text>
        <dbReference type="EC" id="2.7.13.3"/>
    </reaction>
</comment>
<protein>
    <recommendedName>
        <fullName evidence="3">histidine kinase</fullName>
        <ecNumber evidence="3">2.7.13.3</ecNumber>
    </recommendedName>
</protein>
<dbReference type="eggNOG" id="COG5002">
    <property type="taxonomic scope" value="Bacteria"/>
</dbReference>
<dbReference type="OrthoDB" id="9792991at2"/>
<evidence type="ECO:0000256" key="6">
    <source>
        <dbReference type="ARBA" id="ARBA00022741"/>
    </source>
</evidence>
<dbReference type="InterPro" id="IPR003660">
    <property type="entry name" value="HAMP_dom"/>
</dbReference>
<dbReference type="PROSITE" id="PS50885">
    <property type="entry name" value="HAMP"/>
    <property type="match status" value="1"/>
</dbReference>
<feature type="transmembrane region" description="Helical" evidence="11">
    <location>
        <begin position="143"/>
        <end position="164"/>
    </location>
</feature>
<dbReference type="SMART" id="SM00388">
    <property type="entry name" value="HisKA"/>
    <property type="match status" value="1"/>
</dbReference>
<dbReference type="AlphaFoldDB" id="E6MFN9"/>
<comment type="caution">
    <text evidence="14">The sequence shown here is derived from an EMBL/GenBank/DDBJ whole genome shotgun (WGS) entry which is preliminary data.</text>
</comment>
<evidence type="ECO:0000256" key="4">
    <source>
        <dbReference type="ARBA" id="ARBA00022553"/>
    </source>
</evidence>
<evidence type="ECO:0000256" key="2">
    <source>
        <dbReference type="ARBA" id="ARBA00004370"/>
    </source>
</evidence>
<dbReference type="PROSITE" id="PS50109">
    <property type="entry name" value="HIS_KIN"/>
    <property type="match status" value="1"/>
</dbReference>
<feature type="transmembrane region" description="Helical" evidence="11">
    <location>
        <begin position="176"/>
        <end position="196"/>
    </location>
</feature>
<dbReference type="PRINTS" id="PR00344">
    <property type="entry name" value="BCTRLSENSOR"/>
</dbReference>
<dbReference type="GO" id="GO:0007234">
    <property type="term" value="P:osmosensory signaling via phosphorelay pathway"/>
    <property type="evidence" value="ECO:0007669"/>
    <property type="project" value="TreeGrafter"/>
</dbReference>
<dbReference type="PANTHER" id="PTHR42878">
    <property type="entry name" value="TWO-COMPONENT HISTIDINE KINASE"/>
    <property type="match status" value="1"/>
</dbReference>
<dbReference type="GO" id="GO:0030295">
    <property type="term" value="F:protein kinase activator activity"/>
    <property type="evidence" value="ECO:0007669"/>
    <property type="project" value="TreeGrafter"/>
</dbReference>
<dbReference type="PANTHER" id="PTHR42878:SF7">
    <property type="entry name" value="SENSOR HISTIDINE KINASE GLRK"/>
    <property type="match status" value="1"/>
</dbReference>
<reference evidence="14 15" key="1">
    <citation type="submission" date="2010-12" db="EMBL/GenBank/DDBJ databases">
        <authorList>
            <person name="Muzny D."/>
            <person name="Qin X."/>
            <person name="Deng J."/>
            <person name="Jiang H."/>
            <person name="Liu Y."/>
            <person name="Qu J."/>
            <person name="Song X.-Z."/>
            <person name="Zhang L."/>
            <person name="Thornton R."/>
            <person name="Coyle M."/>
            <person name="Francisco L."/>
            <person name="Jackson L."/>
            <person name="Javaid M."/>
            <person name="Korchina V."/>
            <person name="Kovar C."/>
            <person name="Mata R."/>
            <person name="Mathew T."/>
            <person name="Ngo R."/>
            <person name="Nguyen L."/>
            <person name="Nguyen N."/>
            <person name="Okwuonu G."/>
            <person name="Ongeri F."/>
            <person name="Pham C."/>
            <person name="Simmons D."/>
            <person name="Wilczek-Boney K."/>
            <person name="Hale W."/>
            <person name="Jakkamsetti A."/>
            <person name="Pham P."/>
            <person name="Ruth R."/>
            <person name="San Lucas F."/>
            <person name="Warren J."/>
            <person name="Zhang J."/>
            <person name="Zhao Z."/>
            <person name="Zhou C."/>
            <person name="Zhu D."/>
            <person name="Lee S."/>
            <person name="Bess C."/>
            <person name="Blankenburg K."/>
            <person name="Forbes L."/>
            <person name="Fu Q."/>
            <person name="Gubbala S."/>
            <person name="Hirani K."/>
            <person name="Jayaseelan J.C."/>
            <person name="Lara F."/>
            <person name="Munidasa M."/>
            <person name="Palculict T."/>
            <person name="Patil S."/>
            <person name="Pu L.-L."/>
            <person name="Saada N."/>
            <person name="Tang L."/>
            <person name="Weissenberger G."/>
            <person name="Zhu Y."/>
            <person name="Hemphill L."/>
            <person name="Shang Y."/>
            <person name="Youmans B."/>
            <person name="Ayvaz T."/>
            <person name="Ross M."/>
            <person name="Santibanez J."/>
            <person name="Aqrawi P."/>
            <person name="Gross S."/>
            <person name="Joshi V."/>
            <person name="Fowler G."/>
            <person name="Nazareth L."/>
            <person name="Reid J."/>
            <person name="Worley K."/>
            <person name="Petrosino J."/>
            <person name="Highlander S."/>
            <person name="Gibbs R."/>
        </authorList>
    </citation>
    <scope>NUCLEOTIDE SEQUENCE [LARGE SCALE GENOMIC DNA]</scope>
    <source>
        <strain evidence="14 15">ATCC 23263</strain>
    </source>
</reference>
<evidence type="ECO:0000259" key="12">
    <source>
        <dbReference type="PROSITE" id="PS50109"/>
    </source>
</evidence>
<keyword evidence="15" id="KW-1185">Reference proteome</keyword>
<name>E6MFN9_9FIRM</name>
<dbReference type="Pfam" id="PF00672">
    <property type="entry name" value="HAMP"/>
    <property type="match status" value="1"/>
</dbReference>
<dbReference type="SUPFAM" id="SSF158472">
    <property type="entry name" value="HAMP domain-like"/>
    <property type="match status" value="1"/>
</dbReference>
<dbReference type="Pfam" id="PF02518">
    <property type="entry name" value="HATPase_c"/>
    <property type="match status" value="1"/>
</dbReference>
<dbReference type="GO" id="GO:0000155">
    <property type="term" value="F:phosphorelay sensor kinase activity"/>
    <property type="evidence" value="ECO:0007669"/>
    <property type="project" value="InterPro"/>
</dbReference>
<dbReference type="InterPro" id="IPR036890">
    <property type="entry name" value="HATPase_C_sf"/>
</dbReference>
<dbReference type="InterPro" id="IPR050351">
    <property type="entry name" value="BphY/WalK/GraS-like"/>
</dbReference>
<dbReference type="InterPro" id="IPR036097">
    <property type="entry name" value="HisK_dim/P_sf"/>
</dbReference>
<dbReference type="InterPro" id="IPR004358">
    <property type="entry name" value="Sig_transdc_His_kin-like_C"/>
</dbReference>
<dbReference type="GO" id="GO:0005524">
    <property type="term" value="F:ATP binding"/>
    <property type="evidence" value="ECO:0007669"/>
    <property type="project" value="UniProtKB-KW"/>
</dbReference>
<evidence type="ECO:0000313" key="15">
    <source>
        <dbReference type="Proteomes" id="UP000004754"/>
    </source>
</evidence>
<dbReference type="FunFam" id="3.30.565.10:FF:000006">
    <property type="entry name" value="Sensor histidine kinase WalK"/>
    <property type="match status" value="1"/>
</dbReference>
<dbReference type="EMBL" id="AEQN01000014">
    <property type="protein sequence ID" value="EFV02034.1"/>
    <property type="molecule type" value="Genomic_DNA"/>
</dbReference>
<keyword evidence="11" id="KW-0812">Transmembrane</keyword>
<dbReference type="RefSeq" id="WP_006598224.1">
    <property type="nucleotide sequence ID" value="NZ_GL622359.1"/>
</dbReference>
<dbReference type="SUPFAM" id="SSF55874">
    <property type="entry name" value="ATPase domain of HSP90 chaperone/DNA topoisomerase II/histidine kinase"/>
    <property type="match status" value="1"/>
</dbReference>
<dbReference type="InterPro" id="IPR005467">
    <property type="entry name" value="His_kinase_dom"/>
</dbReference>
<evidence type="ECO:0000256" key="5">
    <source>
        <dbReference type="ARBA" id="ARBA00022679"/>
    </source>
</evidence>
<dbReference type="GO" id="GO:0016020">
    <property type="term" value="C:membrane"/>
    <property type="evidence" value="ECO:0007669"/>
    <property type="project" value="UniProtKB-SubCell"/>
</dbReference>
<evidence type="ECO:0000256" key="9">
    <source>
        <dbReference type="ARBA" id="ARBA00023012"/>
    </source>
</evidence>
<keyword evidence="8" id="KW-0067">ATP-binding</keyword>